<dbReference type="Proteomes" id="UP001187531">
    <property type="component" value="Unassembled WGS sequence"/>
</dbReference>
<protein>
    <recommendedName>
        <fullName evidence="9">Pyruvate dehydrogenase phosphatase regulatory subunit, mitochondrial</fullName>
    </recommendedName>
</protein>
<proteinExistence type="inferred from homology"/>
<comment type="caution">
    <text evidence="7">The sequence shown here is derived from an EMBL/GenBank/DDBJ whole genome shotgun (WGS) entry which is preliminary data.</text>
</comment>
<feature type="region of interest" description="Disordered" evidence="2">
    <location>
        <begin position="854"/>
        <end position="876"/>
    </location>
</feature>
<dbReference type="Pfam" id="PF01571">
    <property type="entry name" value="GCV_T"/>
    <property type="match status" value="1"/>
</dbReference>
<dbReference type="EMBL" id="JAVRJZ010000007">
    <property type="protein sequence ID" value="KAK2720102.1"/>
    <property type="molecule type" value="Genomic_DNA"/>
</dbReference>
<evidence type="ECO:0000313" key="8">
    <source>
        <dbReference type="Proteomes" id="UP001187531"/>
    </source>
</evidence>
<evidence type="ECO:0000259" key="5">
    <source>
        <dbReference type="Pfam" id="PF08669"/>
    </source>
</evidence>
<dbReference type="InterPro" id="IPR013977">
    <property type="entry name" value="GcvT_C"/>
</dbReference>
<comment type="similarity">
    <text evidence="1">Belongs to the GcvT family.</text>
</comment>
<dbReference type="Gene3D" id="3.50.50.60">
    <property type="entry name" value="FAD/NAD(P)-binding domain"/>
    <property type="match status" value="1"/>
</dbReference>
<gene>
    <name evidence="7" type="ORF">QYM36_004113</name>
</gene>
<feature type="domain" description="FAD dependent oxidoreductase central" evidence="6">
    <location>
        <begin position="397"/>
        <end position="452"/>
    </location>
</feature>
<dbReference type="InterPro" id="IPR036188">
    <property type="entry name" value="FAD/NAD-bd_sf"/>
</dbReference>
<reference evidence="7" key="1">
    <citation type="submission" date="2023-07" db="EMBL/GenBank/DDBJ databases">
        <title>Chromosome-level genome assembly of Artemia franciscana.</title>
        <authorList>
            <person name="Jo E."/>
        </authorList>
    </citation>
    <scope>NUCLEOTIDE SEQUENCE</scope>
    <source>
        <tissue evidence="7">Whole body</tissue>
    </source>
</reference>
<name>A0AA88L7S4_ARTSF</name>
<dbReference type="PANTHER" id="PTHR43757:SF15">
    <property type="entry name" value="PYRUVATE DEHYDROGENASE PHOSPHATASE REGULATORY SUBUNIT, MITOCHONDRIAL-LIKE"/>
    <property type="match status" value="1"/>
</dbReference>
<dbReference type="Pfam" id="PF08669">
    <property type="entry name" value="GCV_T_C"/>
    <property type="match status" value="1"/>
</dbReference>
<dbReference type="AlphaFoldDB" id="A0AA88L7S4"/>
<evidence type="ECO:0000313" key="7">
    <source>
        <dbReference type="EMBL" id="KAK2720102.1"/>
    </source>
</evidence>
<sequence length="876" mass="98320">MLKKISASQFSGKDLMTISHRKTKRLLTSSAMKKKYVICGAGLQGTAVAHAFSLMGLGKDTLLLDQGRVGGGTTKYAAGFVGVYKQTPVESMLVKESLALYRKLHDEGHDIGWNQCGSLLLAQTRDRVTAFRRMKAAAVQRDIHCEWLQPEAIEKRYPYLATKDVLAGIFIPEDGTILPEKLCNVLVHQCKANGVTVVENCNVSSILCKAGKVVGAETSIGRIDCDYLINCAGLWARALGKQSRPVVRVPVQACQHHHLVTKQTELATNPMPAIRDMDASVYLRVRDGGFLIGGLEPNAKPVFEDGTPPANWEPKFLEPDWDYFTPSLEKALKRFPALRDVMLERLVCGPETFAPDGKWVVGEAPEVDNYFVAAGMNTMGSSSAGGVGKLIAQWVVEGRAPYPLYALDVQRFLPLHNNRKFLLARAKEVPSWMNQVPYPFNEFRSGRKLRMSPLYARLRDAGAVFGQVMGFERASWYESEENDLDDQDNAPKPFRVSYCNTFMKPPWFSNVRDEYWACRESVAVANYSSFTKFDLKSSETQVTDLLQYLCSNDVDIPVGGVIHTGMQNERGGYENDVSLARINDNHYMMIAPTVQQTKCLAWIRRYLPKDGSVSVSDVTSTYTSICVMGPMSRSLLMELTDVDMSPRSFPFFTCQEIDIGHASGVRAMNLTHVGELGWVLYIPNEYALHVYDRLIEHGKKYGIRHCGWFATRTLRIERFYAFWGQDLDANTTPLECGRAFRVKFNSNMDFLGKEALVRQREAGVRRMYVQLLLEDHDMELDPWPWGGEPIYRDGKYVGMTTTAGYGFTFGKQVCLGFVTKKDRITPDWISSGQYEIDIAGIRFSATVSLRSPTLPSRYKEPAPGPERYAATRNIPK</sequence>
<dbReference type="InterPro" id="IPR006222">
    <property type="entry name" value="GCVT_N"/>
</dbReference>
<dbReference type="Pfam" id="PF01266">
    <property type="entry name" value="DAO"/>
    <property type="match status" value="1"/>
</dbReference>
<evidence type="ECO:0000259" key="3">
    <source>
        <dbReference type="Pfam" id="PF01266"/>
    </source>
</evidence>
<feature type="domain" description="FAD dependent oxidoreductase" evidence="3">
    <location>
        <begin position="36"/>
        <end position="394"/>
    </location>
</feature>
<evidence type="ECO:0000256" key="1">
    <source>
        <dbReference type="ARBA" id="ARBA00008609"/>
    </source>
</evidence>
<evidence type="ECO:0000259" key="4">
    <source>
        <dbReference type="Pfam" id="PF01571"/>
    </source>
</evidence>
<dbReference type="InterPro" id="IPR028896">
    <property type="entry name" value="GcvT/YgfZ/DmdA"/>
</dbReference>
<evidence type="ECO:0008006" key="9">
    <source>
        <dbReference type="Google" id="ProtNLM"/>
    </source>
</evidence>
<keyword evidence="8" id="KW-1185">Reference proteome</keyword>
<evidence type="ECO:0000256" key="2">
    <source>
        <dbReference type="SAM" id="MobiDB-lite"/>
    </source>
</evidence>
<dbReference type="SUPFAM" id="SSF103025">
    <property type="entry name" value="Folate-binding domain"/>
    <property type="match status" value="1"/>
</dbReference>
<dbReference type="GO" id="GO:0005739">
    <property type="term" value="C:mitochondrion"/>
    <property type="evidence" value="ECO:0007669"/>
    <property type="project" value="TreeGrafter"/>
</dbReference>
<dbReference type="Pfam" id="PF16350">
    <property type="entry name" value="FAO_M"/>
    <property type="match status" value="1"/>
</dbReference>
<dbReference type="FunFam" id="2.40.30.110:FF:000004">
    <property type="entry name" value="Pyruvate dehydrogenase phosphatase regulatory subunit, mitochondrial"/>
    <property type="match status" value="1"/>
</dbReference>
<feature type="domain" description="Aminomethyltransferase C-terminal" evidence="5">
    <location>
        <begin position="768"/>
        <end position="849"/>
    </location>
</feature>
<dbReference type="SUPFAM" id="SSF51905">
    <property type="entry name" value="FAD/NAD(P)-binding domain"/>
    <property type="match status" value="1"/>
</dbReference>
<feature type="domain" description="GCVT N-terminal" evidence="4">
    <location>
        <begin position="454"/>
        <end position="745"/>
    </location>
</feature>
<dbReference type="PANTHER" id="PTHR43757">
    <property type="entry name" value="AMINOMETHYLTRANSFERASE"/>
    <property type="match status" value="1"/>
</dbReference>
<dbReference type="Gene3D" id="3.30.70.1400">
    <property type="entry name" value="Aminomethyltransferase beta-barrel domains"/>
    <property type="match status" value="1"/>
</dbReference>
<dbReference type="Gene3D" id="3.30.1360.120">
    <property type="entry name" value="Probable tRNA modification gtpase trme, domain 1"/>
    <property type="match status" value="1"/>
</dbReference>
<evidence type="ECO:0000259" key="6">
    <source>
        <dbReference type="Pfam" id="PF16350"/>
    </source>
</evidence>
<dbReference type="FunFam" id="3.30.70.1400:FF:000003">
    <property type="entry name" value="Pyruvate dehydrogenase phosphatase regulatory subunit"/>
    <property type="match status" value="1"/>
</dbReference>
<accession>A0AA88L7S4</accession>
<dbReference type="Gene3D" id="2.40.30.110">
    <property type="entry name" value="Aminomethyltransferase beta-barrel domains"/>
    <property type="match status" value="1"/>
</dbReference>
<dbReference type="Gene3D" id="3.30.9.10">
    <property type="entry name" value="D-Amino Acid Oxidase, subunit A, domain 2"/>
    <property type="match status" value="1"/>
</dbReference>
<organism evidence="7 8">
    <name type="scientific">Artemia franciscana</name>
    <name type="common">Brine shrimp</name>
    <name type="synonym">Artemia sanfranciscana</name>
    <dbReference type="NCBI Taxonomy" id="6661"/>
    <lineage>
        <taxon>Eukaryota</taxon>
        <taxon>Metazoa</taxon>
        <taxon>Ecdysozoa</taxon>
        <taxon>Arthropoda</taxon>
        <taxon>Crustacea</taxon>
        <taxon>Branchiopoda</taxon>
        <taxon>Anostraca</taxon>
        <taxon>Artemiidae</taxon>
        <taxon>Artemia</taxon>
    </lineage>
</organism>
<dbReference type="InterPro" id="IPR029043">
    <property type="entry name" value="GcvT/YgfZ_C"/>
</dbReference>
<dbReference type="InterPro" id="IPR032503">
    <property type="entry name" value="FAO_M"/>
</dbReference>
<dbReference type="SUPFAM" id="SSF54373">
    <property type="entry name" value="FAD-linked reductases, C-terminal domain"/>
    <property type="match status" value="1"/>
</dbReference>
<dbReference type="InterPro" id="IPR006076">
    <property type="entry name" value="FAD-dep_OxRdtase"/>
</dbReference>
<dbReference type="InterPro" id="IPR027266">
    <property type="entry name" value="TrmE/GcvT-like"/>
</dbReference>
<dbReference type="SUPFAM" id="SSF101790">
    <property type="entry name" value="Aminomethyltransferase beta-barrel domain"/>
    <property type="match status" value="1"/>
</dbReference>